<evidence type="ECO:0000256" key="3">
    <source>
        <dbReference type="ARBA" id="ARBA00048505"/>
    </source>
</evidence>
<evidence type="ECO:0000313" key="5">
    <source>
        <dbReference type="EMBL" id="KOY15417.1"/>
    </source>
</evidence>
<proteinExistence type="predicted"/>
<evidence type="ECO:0000256" key="1">
    <source>
        <dbReference type="ARBA" id="ARBA00034221"/>
    </source>
</evidence>
<dbReference type="RefSeq" id="WP_053781928.1">
    <property type="nucleotide sequence ID" value="NZ_LITU01000061.1"/>
</dbReference>
<accession>A0A0N0C482</accession>
<dbReference type="EMBL" id="LITU01000061">
    <property type="protein sequence ID" value="KOY15417.1"/>
    <property type="molecule type" value="Genomic_DNA"/>
</dbReference>
<evidence type="ECO:0000259" key="4">
    <source>
        <dbReference type="SMART" id="SM00849"/>
    </source>
</evidence>
<reference evidence="5 6" key="1">
    <citation type="submission" date="2015-08" db="EMBL/GenBank/DDBJ databases">
        <title>Draft genome sequence of cellulolytic and xylanolytic Paenibacillus sp. A59, isolated from a decaying forest soil from Patagonia, Argentina.</title>
        <authorList>
            <person name="Ghio S."/>
            <person name="Caceres A.M."/>
            <person name="Talia P."/>
            <person name="Grasso D."/>
            <person name="Campos E."/>
        </authorList>
    </citation>
    <scope>NUCLEOTIDE SEQUENCE [LARGE SCALE GENOMIC DNA]</scope>
    <source>
        <strain evidence="5 6">A59</strain>
    </source>
</reference>
<evidence type="ECO:0000313" key="6">
    <source>
        <dbReference type="Proteomes" id="UP000037688"/>
    </source>
</evidence>
<dbReference type="InterPro" id="IPR050855">
    <property type="entry name" value="NDM-1-like"/>
</dbReference>
<comment type="catalytic activity">
    <reaction evidence="3">
        <text>3',5'-cyclic UMP + H2O = UMP + H(+)</text>
        <dbReference type="Rhea" id="RHEA:70575"/>
        <dbReference type="ChEBI" id="CHEBI:15377"/>
        <dbReference type="ChEBI" id="CHEBI:15378"/>
        <dbReference type="ChEBI" id="CHEBI:57865"/>
        <dbReference type="ChEBI" id="CHEBI:184387"/>
    </reaction>
    <physiologicalReaction direction="left-to-right" evidence="3">
        <dbReference type="Rhea" id="RHEA:70576"/>
    </physiologicalReaction>
</comment>
<dbReference type="SMART" id="SM00849">
    <property type="entry name" value="Lactamase_B"/>
    <property type="match status" value="1"/>
</dbReference>
<organism evidence="5 6">
    <name type="scientific">Paenibacillus xylanivorans</name>
    <dbReference type="NCBI Taxonomy" id="1705561"/>
    <lineage>
        <taxon>Bacteria</taxon>
        <taxon>Bacillati</taxon>
        <taxon>Bacillota</taxon>
        <taxon>Bacilli</taxon>
        <taxon>Bacillales</taxon>
        <taxon>Paenibacillaceae</taxon>
        <taxon>Paenibacillus</taxon>
    </lineage>
</organism>
<feature type="domain" description="Metallo-beta-lactamase" evidence="4">
    <location>
        <begin position="28"/>
        <end position="236"/>
    </location>
</feature>
<dbReference type="OrthoDB" id="9802248at2"/>
<name>A0A0N0C482_9BACL</name>
<protein>
    <submittedName>
        <fullName evidence="5">Metallo-beta-lactamase</fullName>
    </submittedName>
</protein>
<dbReference type="Gene3D" id="3.60.15.10">
    <property type="entry name" value="Ribonuclease Z/Hydroxyacylglutathione hydrolase-like"/>
    <property type="match status" value="1"/>
</dbReference>
<dbReference type="PANTHER" id="PTHR42951:SF17">
    <property type="entry name" value="METALLO-BETA-LACTAMASE DOMAIN-CONTAINING PROTEIN"/>
    <property type="match status" value="1"/>
</dbReference>
<keyword evidence="6" id="KW-1185">Reference proteome</keyword>
<dbReference type="InterPro" id="IPR036866">
    <property type="entry name" value="RibonucZ/Hydroxyglut_hydro"/>
</dbReference>
<sequence>MASDNLITAGMTGLEEVGHDILSLRTLFVNVVFIGEPGSRNWVLVDTGMASFTDQILHVASERFPGPPSAIILTHGHFDHVGTVIELEQFWGVPVYAHPLELPYLTGVKDYPPADPSVGGGLMARLSFAYPNEAINLDDRIFSLPEDHSIPGVSGWEWLHTPGHTPGHVSLFRKEDRILIAGDAIVTVKQESLWSVLLQDKQLHGPPAYFTTDWQAAHQSVQHIRRLEPIVAVTGHGHFLTGEMLRDSLERLDLDFEQTAVPDHGKYLD</sequence>
<dbReference type="PANTHER" id="PTHR42951">
    <property type="entry name" value="METALLO-BETA-LACTAMASE DOMAIN-CONTAINING"/>
    <property type="match status" value="1"/>
</dbReference>
<dbReference type="PATRIC" id="fig|1705561.3.peg.3465"/>
<comment type="function">
    <text evidence="2">Counteracts the endogenous Pycsar antiviral defense system. Phosphodiesterase that enables metal-dependent hydrolysis of host cyclic nucleotide Pycsar defense signals such as cCMP and cUMP.</text>
</comment>
<comment type="caution">
    <text evidence="5">The sequence shown here is derived from an EMBL/GenBank/DDBJ whole genome shotgun (WGS) entry which is preliminary data.</text>
</comment>
<evidence type="ECO:0000256" key="2">
    <source>
        <dbReference type="ARBA" id="ARBA00034301"/>
    </source>
</evidence>
<dbReference type="Proteomes" id="UP000037688">
    <property type="component" value="Unassembled WGS sequence"/>
</dbReference>
<gene>
    <name evidence="5" type="ORF">AMS66_16915</name>
</gene>
<dbReference type="InterPro" id="IPR001279">
    <property type="entry name" value="Metallo-B-lactamas"/>
</dbReference>
<dbReference type="AlphaFoldDB" id="A0A0N0C482"/>
<dbReference type="CDD" id="cd07721">
    <property type="entry name" value="yflN-like_MBL-fold"/>
    <property type="match status" value="1"/>
</dbReference>
<comment type="catalytic activity">
    <reaction evidence="1">
        <text>3',5'-cyclic CMP + H2O = CMP + H(+)</text>
        <dbReference type="Rhea" id="RHEA:72675"/>
        <dbReference type="ChEBI" id="CHEBI:15377"/>
        <dbReference type="ChEBI" id="CHEBI:15378"/>
        <dbReference type="ChEBI" id="CHEBI:58003"/>
        <dbReference type="ChEBI" id="CHEBI:60377"/>
    </reaction>
    <physiologicalReaction direction="left-to-right" evidence="1">
        <dbReference type="Rhea" id="RHEA:72676"/>
    </physiologicalReaction>
</comment>
<dbReference type="Pfam" id="PF00753">
    <property type="entry name" value="Lactamase_B"/>
    <property type="match status" value="1"/>
</dbReference>
<dbReference type="SUPFAM" id="SSF56281">
    <property type="entry name" value="Metallo-hydrolase/oxidoreductase"/>
    <property type="match status" value="1"/>
</dbReference>